<dbReference type="Pfam" id="PF07690">
    <property type="entry name" value="MFS_1"/>
    <property type="match status" value="1"/>
</dbReference>
<evidence type="ECO:0000256" key="4">
    <source>
        <dbReference type="ARBA" id="ARBA00023136"/>
    </source>
</evidence>
<feature type="transmembrane region" description="Helical" evidence="6">
    <location>
        <begin position="252"/>
        <end position="271"/>
    </location>
</feature>
<organism evidence="8 9">
    <name type="scientific">Streptomyces roseochromogenus subsp. oscitans DS 12.976</name>
    <dbReference type="NCBI Taxonomy" id="1352936"/>
    <lineage>
        <taxon>Bacteria</taxon>
        <taxon>Bacillati</taxon>
        <taxon>Actinomycetota</taxon>
        <taxon>Actinomycetes</taxon>
        <taxon>Kitasatosporales</taxon>
        <taxon>Streptomycetaceae</taxon>
        <taxon>Streptomyces</taxon>
    </lineage>
</organism>
<dbReference type="STRING" id="1352936.M878_26295"/>
<feature type="transmembrane region" description="Helical" evidence="6">
    <location>
        <begin position="48"/>
        <end position="70"/>
    </location>
</feature>
<feature type="transmembrane region" description="Helical" evidence="6">
    <location>
        <begin position="305"/>
        <end position="328"/>
    </location>
</feature>
<feature type="transmembrane region" description="Helical" evidence="6">
    <location>
        <begin position="283"/>
        <end position="299"/>
    </location>
</feature>
<protein>
    <recommendedName>
        <fullName evidence="7">Major facilitator superfamily (MFS) profile domain-containing protein</fullName>
    </recommendedName>
</protein>
<feature type="domain" description="Major facilitator superfamily (MFS) profile" evidence="7">
    <location>
        <begin position="213"/>
        <end position="417"/>
    </location>
</feature>
<comment type="subcellular location">
    <subcellularLocation>
        <location evidence="1">Cell membrane</location>
        <topology evidence="1">Multi-pass membrane protein</topology>
    </subcellularLocation>
</comment>
<evidence type="ECO:0000313" key="9">
    <source>
        <dbReference type="Proteomes" id="UP000017984"/>
    </source>
</evidence>
<keyword evidence="3 6" id="KW-1133">Transmembrane helix</keyword>
<comment type="caution">
    <text evidence="8">The sequence shown here is derived from an EMBL/GenBank/DDBJ whole genome shotgun (WGS) entry which is preliminary data.</text>
</comment>
<dbReference type="PROSITE" id="PS50850">
    <property type="entry name" value="MFS"/>
    <property type="match status" value="1"/>
</dbReference>
<keyword evidence="2 6" id="KW-0812">Transmembrane</keyword>
<feature type="region of interest" description="Disordered" evidence="5">
    <location>
        <begin position="395"/>
        <end position="417"/>
    </location>
</feature>
<dbReference type="Gene3D" id="1.20.1250.20">
    <property type="entry name" value="MFS general substrate transporter like domains"/>
    <property type="match status" value="2"/>
</dbReference>
<evidence type="ECO:0000256" key="3">
    <source>
        <dbReference type="ARBA" id="ARBA00022989"/>
    </source>
</evidence>
<dbReference type="GO" id="GO:0022857">
    <property type="term" value="F:transmembrane transporter activity"/>
    <property type="evidence" value="ECO:0007669"/>
    <property type="project" value="InterPro"/>
</dbReference>
<keyword evidence="4 6" id="KW-0472">Membrane</keyword>
<evidence type="ECO:0000256" key="1">
    <source>
        <dbReference type="ARBA" id="ARBA00004651"/>
    </source>
</evidence>
<dbReference type="PATRIC" id="fig|1352936.5.peg.5494"/>
<feature type="transmembrane region" description="Helical" evidence="6">
    <location>
        <begin position="212"/>
        <end position="232"/>
    </location>
</feature>
<dbReference type="PANTHER" id="PTHR23542">
    <property type="match status" value="1"/>
</dbReference>
<name>V6K6G5_STRRC</name>
<evidence type="ECO:0000313" key="8">
    <source>
        <dbReference type="EMBL" id="EST27006.1"/>
    </source>
</evidence>
<evidence type="ECO:0000256" key="6">
    <source>
        <dbReference type="SAM" id="Phobius"/>
    </source>
</evidence>
<sequence>MIGMLTAYRRIFSHPGALAFSSAGLTARLGVAMTRFAIVAMLAQRPSAYALAGAVTATQAISYAVVGPRLARAVDRHGQRRVLLPAAVAGSAALALLALCSALGAPSWTLFVAAAGAGVIPNAGSMVRARWAALLGGTDDLHPAYSLESVVDEVVFTIGPVLAIGLATTVAPQSALFTAAALLLLGCWLLARQTATEPPRTPRAPTERRGSALRFPGMPALVLTFLAIGAIFASVEVVTMAFAANLGHKELASPVLAVYAVGSAVAGLVYGGLRPPGTLRQRVVVGAALMTLTMLPLLMTNGLLVLGVVLFVAGGACAPTLATALGLIEATVPREQVTEGMTWSSTGLGFGIALGAALAGQAVATAGPRTAFAVPVAFGLLGVAAVALGLRGADTRNGTRTTTEQSGVAPATVPAEV</sequence>
<feature type="transmembrane region" description="Helical" evidence="6">
    <location>
        <begin position="370"/>
        <end position="390"/>
    </location>
</feature>
<feature type="compositionally biased region" description="Polar residues" evidence="5">
    <location>
        <begin position="396"/>
        <end position="406"/>
    </location>
</feature>
<dbReference type="EMBL" id="AWQX01000218">
    <property type="protein sequence ID" value="EST27006.1"/>
    <property type="molecule type" value="Genomic_DNA"/>
</dbReference>
<feature type="transmembrane region" description="Helical" evidence="6">
    <location>
        <begin position="82"/>
        <end position="104"/>
    </location>
</feature>
<dbReference type="Proteomes" id="UP000017984">
    <property type="component" value="Chromosome"/>
</dbReference>
<evidence type="ECO:0000256" key="2">
    <source>
        <dbReference type="ARBA" id="ARBA00022692"/>
    </source>
</evidence>
<feature type="transmembrane region" description="Helical" evidence="6">
    <location>
        <begin position="340"/>
        <end position="364"/>
    </location>
</feature>
<keyword evidence="9" id="KW-1185">Reference proteome</keyword>
<dbReference type="GO" id="GO:0005886">
    <property type="term" value="C:plasma membrane"/>
    <property type="evidence" value="ECO:0007669"/>
    <property type="project" value="UniProtKB-SubCell"/>
</dbReference>
<evidence type="ECO:0000259" key="7">
    <source>
        <dbReference type="PROSITE" id="PS50850"/>
    </source>
</evidence>
<gene>
    <name evidence="8" type="ORF">M878_26295</name>
</gene>
<dbReference type="HOGENOM" id="CLU_033532_0_1_11"/>
<feature type="transmembrane region" description="Helical" evidence="6">
    <location>
        <begin position="174"/>
        <end position="191"/>
    </location>
</feature>
<dbReference type="InterPro" id="IPR011701">
    <property type="entry name" value="MFS"/>
</dbReference>
<proteinExistence type="predicted"/>
<dbReference type="AlphaFoldDB" id="V6K6G5"/>
<dbReference type="PANTHER" id="PTHR23542:SF1">
    <property type="entry name" value="MAJOR FACILITATOR SUPERFAMILY (MFS) PROFILE DOMAIN-CONTAINING PROTEIN"/>
    <property type="match status" value="1"/>
</dbReference>
<dbReference type="SUPFAM" id="SSF103473">
    <property type="entry name" value="MFS general substrate transporter"/>
    <property type="match status" value="1"/>
</dbReference>
<reference evidence="8 9" key="1">
    <citation type="journal article" date="2014" name="Genome Announc.">
        <title>Draft Genome Sequence of Streptomyces roseochromogenes subsp. oscitans DS 12.976, Producer of the Aminocoumarin Antibiotic Clorobiocin.</title>
        <authorList>
            <person name="Ruckert C."/>
            <person name="Kalinowski J."/>
            <person name="Heide L."/>
            <person name="Apel A.K."/>
        </authorList>
    </citation>
    <scope>NUCLEOTIDE SEQUENCE [LARGE SCALE GENOMIC DNA]</scope>
    <source>
        <strain evidence="8 9">DS 12.976</strain>
    </source>
</reference>
<dbReference type="InterPro" id="IPR020846">
    <property type="entry name" value="MFS_dom"/>
</dbReference>
<evidence type="ECO:0000256" key="5">
    <source>
        <dbReference type="SAM" id="MobiDB-lite"/>
    </source>
</evidence>
<accession>V6K6G5</accession>
<dbReference type="InterPro" id="IPR036259">
    <property type="entry name" value="MFS_trans_sf"/>
</dbReference>